<name>B3QQ92_CHLP8</name>
<protein>
    <recommendedName>
        <fullName evidence="3">AbrB/MazE/SpoVT family DNA-binding domain-containing protein</fullName>
    </recommendedName>
</protein>
<dbReference type="OrthoDB" id="5422373at2"/>
<evidence type="ECO:0000313" key="1">
    <source>
        <dbReference type="EMBL" id="ACF12095.1"/>
    </source>
</evidence>
<proteinExistence type="predicted"/>
<dbReference type="HOGENOM" id="CLU_195871_0_0_10"/>
<dbReference type="SUPFAM" id="SSF89447">
    <property type="entry name" value="AbrB/MazE/MraZ-like"/>
    <property type="match status" value="1"/>
</dbReference>
<dbReference type="InterPro" id="IPR037914">
    <property type="entry name" value="SpoVT-AbrB_sf"/>
</dbReference>
<evidence type="ECO:0008006" key="3">
    <source>
        <dbReference type="Google" id="ProtNLM"/>
    </source>
</evidence>
<dbReference type="Gene3D" id="2.10.260.10">
    <property type="match status" value="1"/>
</dbReference>
<organism evidence="1 2">
    <name type="scientific">Chlorobaculum parvum (strain DSM 263 / NCIMB 8327)</name>
    <name type="common">Chlorobium vibrioforme subsp. thiosulfatophilum</name>
    <dbReference type="NCBI Taxonomy" id="517417"/>
    <lineage>
        <taxon>Bacteria</taxon>
        <taxon>Pseudomonadati</taxon>
        <taxon>Chlorobiota</taxon>
        <taxon>Chlorobiia</taxon>
        <taxon>Chlorobiales</taxon>
        <taxon>Chlorobiaceae</taxon>
        <taxon>Chlorobaculum</taxon>
    </lineage>
</organism>
<dbReference type="RefSeq" id="WP_012502928.1">
    <property type="nucleotide sequence ID" value="NC_011027.1"/>
</dbReference>
<accession>B3QQ92</accession>
<gene>
    <name evidence="1" type="ordered locus">Cpar_1703</name>
</gene>
<sequence length="75" mass="8038">MIKQLTKHGNSMAMVIEKPILELIGADADTPFEITTDGQALILTPLKNPEGSAAFGAALEKVNTRYAKALKKLAE</sequence>
<dbReference type="eggNOG" id="COG2336">
    <property type="taxonomic scope" value="Bacteria"/>
</dbReference>
<dbReference type="Proteomes" id="UP000008811">
    <property type="component" value="Chromosome"/>
</dbReference>
<keyword evidence="2" id="KW-1185">Reference proteome</keyword>
<evidence type="ECO:0000313" key="2">
    <source>
        <dbReference type="Proteomes" id="UP000008811"/>
    </source>
</evidence>
<dbReference type="KEGG" id="cpc:Cpar_1703"/>
<dbReference type="AlphaFoldDB" id="B3QQ92"/>
<reference evidence="1" key="1">
    <citation type="submission" date="2008-06" db="EMBL/GenBank/DDBJ databases">
        <title>Complete sequence of Chlorobaculum parvum NCIB 8327.</title>
        <authorList>
            <consortium name="US DOE Joint Genome Institute"/>
            <person name="Lucas S."/>
            <person name="Copeland A."/>
            <person name="Lapidus A."/>
            <person name="Glavina del Rio T."/>
            <person name="Dalin E."/>
            <person name="Tice H."/>
            <person name="Bruce D."/>
            <person name="Goodwin L."/>
            <person name="Pitluck S."/>
            <person name="Schmutz J."/>
            <person name="Larimer F."/>
            <person name="Land M."/>
            <person name="Hauser L."/>
            <person name="Kyrpides N."/>
            <person name="Mikhailova N."/>
            <person name="Zhao F."/>
            <person name="Li T."/>
            <person name="Liu Z."/>
            <person name="Overmann J."/>
            <person name="Bryant D.A."/>
            <person name="Richardson P."/>
        </authorList>
    </citation>
    <scope>NUCLEOTIDE SEQUENCE [LARGE SCALE GENOMIC DNA]</scope>
    <source>
        <strain evidence="1">NCIB 8327</strain>
    </source>
</reference>
<dbReference type="STRING" id="517417.Cpar_1703"/>
<dbReference type="EMBL" id="CP001099">
    <property type="protein sequence ID" value="ACF12095.1"/>
    <property type="molecule type" value="Genomic_DNA"/>
</dbReference>